<keyword evidence="1" id="KW-1015">Disulfide bond</keyword>
<accession>A0A8S9ZTU3</accession>
<protein>
    <recommendedName>
        <fullName evidence="3">Knottins-like domain-containing protein</fullName>
    </recommendedName>
</protein>
<dbReference type="Proteomes" id="UP000605970">
    <property type="component" value="Unassembled WGS sequence"/>
</dbReference>
<proteinExistence type="predicted"/>
<feature type="signal peptide" evidence="2">
    <location>
        <begin position="1"/>
        <end position="20"/>
    </location>
</feature>
<dbReference type="Gene3D" id="3.30.30.10">
    <property type="entry name" value="Knottin, scorpion toxin-like"/>
    <property type="match status" value="1"/>
</dbReference>
<dbReference type="SUPFAM" id="SSF57095">
    <property type="entry name" value="Scorpion toxin-like"/>
    <property type="match status" value="1"/>
</dbReference>
<evidence type="ECO:0000313" key="4">
    <source>
        <dbReference type="EMBL" id="KAF7636704.1"/>
    </source>
</evidence>
<keyword evidence="2" id="KW-0732">Signal</keyword>
<evidence type="ECO:0000256" key="2">
    <source>
        <dbReference type="SAM" id="SignalP"/>
    </source>
</evidence>
<comment type="caution">
    <text evidence="4">The sequence shown here is derived from an EMBL/GenBank/DDBJ whole genome shotgun (WGS) entry which is preliminary data.</text>
</comment>
<feature type="domain" description="Knottins-like" evidence="3">
    <location>
        <begin position="20"/>
        <end position="62"/>
    </location>
</feature>
<keyword evidence="5" id="KW-1185">Reference proteome</keyword>
<evidence type="ECO:0000259" key="3">
    <source>
        <dbReference type="Pfam" id="PF00304"/>
    </source>
</evidence>
<dbReference type="InterPro" id="IPR036574">
    <property type="entry name" value="Scorpion_toxin-like_sf"/>
</dbReference>
<gene>
    <name evidence="4" type="ORF">Mgra_00003883</name>
</gene>
<sequence>MKLNLFLLIYYILISKNILADRPSRNYKGLCISPFNTKDCSNYCIKETHKIGYCSKYRCWCRT</sequence>
<evidence type="ECO:0000256" key="1">
    <source>
        <dbReference type="ARBA" id="ARBA00023157"/>
    </source>
</evidence>
<dbReference type="Pfam" id="PF00304">
    <property type="entry name" value="Gamma-thionin"/>
    <property type="match status" value="1"/>
</dbReference>
<dbReference type="AlphaFoldDB" id="A0A8S9ZTU3"/>
<organism evidence="4 5">
    <name type="scientific">Meloidogyne graminicola</name>
    <dbReference type="NCBI Taxonomy" id="189291"/>
    <lineage>
        <taxon>Eukaryota</taxon>
        <taxon>Metazoa</taxon>
        <taxon>Ecdysozoa</taxon>
        <taxon>Nematoda</taxon>
        <taxon>Chromadorea</taxon>
        <taxon>Rhabditida</taxon>
        <taxon>Tylenchina</taxon>
        <taxon>Tylenchomorpha</taxon>
        <taxon>Tylenchoidea</taxon>
        <taxon>Meloidogynidae</taxon>
        <taxon>Meloidogyninae</taxon>
        <taxon>Meloidogyne</taxon>
    </lineage>
</organism>
<feature type="chain" id="PRO_5035778588" description="Knottins-like domain-containing protein" evidence="2">
    <location>
        <begin position="21"/>
        <end position="63"/>
    </location>
</feature>
<evidence type="ECO:0000313" key="5">
    <source>
        <dbReference type="Proteomes" id="UP000605970"/>
    </source>
</evidence>
<dbReference type="InterPro" id="IPR003614">
    <property type="entry name" value="Knottins"/>
</dbReference>
<name>A0A8S9ZTU3_9BILA</name>
<reference evidence="4" key="1">
    <citation type="journal article" date="2020" name="Ecol. Evol.">
        <title>Genome structure and content of the rice root-knot nematode (Meloidogyne graminicola).</title>
        <authorList>
            <person name="Phan N.T."/>
            <person name="Danchin E.G.J."/>
            <person name="Klopp C."/>
            <person name="Perfus-Barbeoch L."/>
            <person name="Kozlowski D.K."/>
            <person name="Koutsovoulos G.D."/>
            <person name="Lopez-Roques C."/>
            <person name="Bouchez O."/>
            <person name="Zahm M."/>
            <person name="Besnard G."/>
            <person name="Bellafiore S."/>
        </authorList>
    </citation>
    <scope>NUCLEOTIDE SEQUENCE</scope>
    <source>
        <strain evidence="4">VN-18</strain>
    </source>
</reference>
<dbReference type="EMBL" id="JABEBT010000027">
    <property type="protein sequence ID" value="KAF7636704.1"/>
    <property type="molecule type" value="Genomic_DNA"/>
</dbReference>